<evidence type="ECO:0000313" key="2">
    <source>
        <dbReference type="Proteomes" id="UP001202961"/>
    </source>
</evidence>
<organism evidence="1 2">
    <name type="scientific">Aporhodopirellula aestuarii</name>
    <dbReference type="NCBI Taxonomy" id="2950107"/>
    <lineage>
        <taxon>Bacteria</taxon>
        <taxon>Pseudomonadati</taxon>
        <taxon>Planctomycetota</taxon>
        <taxon>Planctomycetia</taxon>
        <taxon>Pirellulales</taxon>
        <taxon>Pirellulaceae</taxon>
        <taxon>Aporhodopirellula</taxon>
    </lineage>
</organism>
<proteinExistence type="predicted"/>
<keyword evidence="2" id="KW-1185">Reference proteome</keyword>
<comment type="caution">
    <text evidence="1">The sequence shown here is derived from an EMBL/GenBank/DDBJ whole genome shotgun (WGS) entry which is preliminary data.</text>
</comment>
<sequence length="95" mass="10462">MHFWLDGIWRPIASSSLPELIRLLAKSRAAKDDAPFACAVAWEVIAIAVKVRLMRSGVVSLLVVATLVRCGMAPQAFRQSEFDGVEDERTIHAAK</sequence>
<accession>A0ABT0TZM9</accession>
<evidence type="ECO:0000313" key="1">
    <source>
        <dbReference type="EMBL" id="MCM2370064.1"/>
    </source>
</evidence>
<dbReference type="EMBL" id="JAMQBK010000016">
    <property type="protein sequence ID" value="MCM2370064.1"/>
    <property type="molecule type" value="Genomic_DNA"/>
</dbReference>
<name>A0ABT0TZM9_9BACT</name>
<gene>
    <name evidence="1" type="ORF">NB063_05430</name>
</gene>
<protein>
    <submittedName>
        <fullName evidence="1">Uncharacterized protein</fullName>
    </submittedName>
</protein>
<dbReference type="RefSeq" id="WP_250927736.1">
    <property type="nucleotide sequence ID" value="NZ_JAMQBK010000016.1"/>
</dbReference>
<reference evidence="1 2" key="1">
    <citation type="journal article" date="2022" name="Syst. Appl. Microbiol.">
        <title>Rhodopirellula aestuarii sp. nov., a novel member of the genus Rhodopirellula isolated from brackish sediments collected in the Tagus River estuary, Portugal.</title>
        <authorList>
            <person name="Vitorino I.R."/>
            <person name="Klimek D."/>
            <person name="Calusinska M."/>
            <person name="Lobo-da-Cunha A."/>
            <person name="Vasconcelos V."/>
            <person name="Lage O.M."/>
        </authorList>
    </citation>
    <scope>NUCLEOTIDE SEQUENCE [LARGE SCALE GENOMIC DNA]</scope>
    <source>
        <strain evidence="1 2">ICT_H3.1</strain>
    </source>
</reference>
<dbReference type="Proteomes" id="UP001202961">
    <property type="component" value="Unassembled WGS sequence"/>
</dbReference>